<protein>
    <submittedName>
        <fullName evidence="4">C2H2-type domain-containing protein</fullName>
    </submittedName>
</protein>
<name>A0AAV4P3I1_9ARAC</name>
<feature type="domain" description="C2H2-type" evidence="3">
    <location>
        <begin position="42"/>
        <end position="65"/>
    </location>
</feature>
<dbReference type="PROSITE" id="PS00028">
    <property type="entry name" value="ZINC_FINGER_C2H2_1"/>
    <property type="match status" value="1"/>
</dbReference>
<dbReference type="AlphaFoldDB" id="A0AAV4P3I1"/>
<evidence type="ECO:0000259" key="3">
    <source>
        <dbReference type="PROSITE" id="PS50157"/>
    </source>
</evidence>
<evidence type="ECO:0000313" key="5">
    <source>
        <dbReference type="Proteomes" id="UP001054837"/>
    </source>
</evidence>
<keyword evidence="1" id="KW-0479">Metal-binding</keyword>
<evidence type="ECO:0000256" key="2">
    <source>
        <dbReference type="SAM" id="MobiDB-lite"/>
    </source>
</evidence>
<dbReference type="Gene3D" id="3.30.160.60">
    <property type="entry name" value="Classic Zinc Finger"/>
    <property type="match status" value="1"/>
</dbReference>
<dbReference type="EMBL" id="BPLQ01002337">
    <property type="protein sequence ID" value="GIX91777.1"/>
    <property type="molecule type" value="Genomic_DNA"/>
</dbReference>
<dbReference type="Proteomes" id="UP001054837">
    <property type="component" value="Unassembled WGS sequence"/>
</dbReference>
<dbReference type="GO" id="GO:0008270">
    <property type="term" value="F:zinc ion binding"/>
    <property type="evidence" value="ECO:0007669"/>
    <property type="project" value="UniProtKB-KW"/>
</dbReference>
<dbReference type="SUPFAM" id="SSF57667">
    <property type="entry name" value="beta-beta-alpha zinc fingers"/>
    <property type="match status" value="1"/>
</dbReference>
<dbReference type="SMART" id="SM00355">
    <property type="entry name" value="ZnF_C2H2"/>
    <property type="match status" value="6"/>
</dbReference>
<evidence type="ECO:0000256" key="1">
    <source>
        <dbReference type="PROSITE-ProRule" id="PRU00042"/>
    </source>
</evidence>
<feature type="region of interest" description="Disordered" evidence="2">
    <location>
        <begin position="155"/>
        <end position="207"/>
    </location>
</feature>
<sequence>MNIKNSNAVKKNTVTKDDSCLCTDCGKQYEFNTFIGHPCFIFHCSSCNTSFDSRNLLIQHKIATHGISDLGCTFCSSVFQTKKLLEIHMQACVLRRSNKRLSMDRRLCKICDRPLKSSYSLYCRYCFPIIKQQSKNENLSEKQCEISSTSQSNLETGCASKKSEVPPSETTNDQFDKLSVGAFQTSSSRMISKRKTSAKSKGIISGKNKNGNVDSKMFCDKQSKLRESSKKIVHPNVEKEIQTKVRKLSDVQDVHTYPVRKCKINKDYDKQNTSKPKNITPKKEIKNFKIETSDKSTRLGINSRIPEKTNEEAKVLQKNSASSCESLESNYTKGMISVEKLLEYISNIANTGVLIQSCLKNEVHFKCLKCGKPFKTLKAGSHHYRSCQVIKWSRFPISKDNIRWLCILCHAHFLRYELFTDHVKSCQVLMANYKNACGMSCNKCNFECISPLVFAKHKCVEHIKELKSCSVYMQKLPDSVQSKINLVLYECILCNKVCDEYSYLKHLKMHTETYSDKNFRPIFLNCAPQPIKSEIMSEENVDNADNLIPDSNSSHQNTDNISNFELEARAMMTNSQRSNFSTINLNVYPSTSNSNNQSVSAIKRNRELPSSKSLVAFDKPGESLLKYIFCKCENRDLSSENLCLDCLNKYDFPKMKSLNGLSFNSLPSIKKEKAKHQSGIHHYQNILPSSTVVENSIGVSNNLNVNNFTEFTPPTTPDTPLVQPNHGTRSVEEQNITDSEYSESALLLDLSHILSRSSDELPVSLYGSLHHVWNVENDNKIDVFAVVPDINNENVEKYICWKCVHFTCVDSNSIVRHYRQVHQVEGDIVAVYTLKEEEPVP</sequence>
<dbReference type="PROSITE" id="PS50157">
    <property type="entry name" value="ZINC_FINGER_C2H2_2"/>
    <property type="match status" value="1"/>
</dbReference>
<dbReference type="InterPro" id="IPR013087">
    <property type="entry name" value="Znf_C2H2_type"/>
</dbReference>
<keyword evidence="1" id="KW-0862">Zinc</keyword>
<dbReference type="InterPro" id="IPR036236">
    <property type="entry name" value="Znf_C2H2_sf"/>
</dbReference>
<organism evidence="4 5">
    <name type="scientific">Caerostris darwini</name>
    <dbReference type="NCBI Taxonomy" id="1538125"/>
    <lineage>
        <taxon>Eukaryota</taxon>
        <taxon>Metazoa</taxon>
        <taxon>Ecdysozoa</taxon>
        <taxon>Arthropoda</taxon>
        <taxon>Chelicerata</taxon>
        <taxon>Arachnida</taxon>
        <taxon>Araneae</taxon>
        <taxon>Araneomorphae</taxon>
        <taxon>Entelegynae</taxon>
        <taxon>Araneoidea</taxon>
        <taxon>Araneidae</taxon>
        <taxon>Caerostris</taxon>
    </lineage>
</organism>
<keyword evidence="1" id="KW-0863">Zinc-finger</keyword>
<reference evidence="4 5" key="1">
    <citation type="submission" date="2021-06" db="EMBL/GenBank/DDBJ databases">
        <title>Caerostris darwini draft genome.</title>
        <authorList>
            <person name="Kono N."/>
            <person name="Arakawa K."/>
        </authorList>
    </citation>
    <scope>NUCLEOTIDE SEQUENCE [LARGE SCALE GENOMIC DNA]</scope>
</reference>
<proteinExistence type="predicted"/>
<keyword evidence="5" id="KW-1185">Reference proteome</keyword>
<evidence type="ECO:0000313" key="4">
    <source>
        <dbReference type="EMBL" id="GIX91777.1"/>
    </source>
</evidence>
<comment type="caution">
    <text evidence="4">The sequence shown here is derived from an EMBL/GenBank/DDBJ whole genome shotgun (WGS) entry which is preliminary data.</text>
</comment>
<gene>
    <name evidence="4" type="primary">AVEN_73465_1</name>
    <name evidence="4" type="ORF">CDAR_5101</name>
</gene>
<accession>A0AAV4P3I1</accession>